<evidence type="ECO:0000256" key="4">
    <source>
        <dbReference type="ARBA" id="ARBA00009347"/>
    </source>
</evidence>
<dbReference type="GO" id="GO:0003853">
    <property type="term" value="F:short-chain 2-methyl fatty acyl-CoA dehydrogenase activity"/>
    <property type="evidence" value="ECO:0007669"/>
    <property type="project" value="UniProtKB-EC"/>
</dbReference>
<keyword evidence="8 27" id="KW-0274">FAD</keyword>
<keyword evidence="12 27" id="KW-0560">Oxidoreductase</keyword>
<dbReference type="FunFam" id="2.40.110.10:FF:000001">
    <property type="entry name" value="Acyl-CoA dehydrogenase, mitochondrial"/>
    <property type="match status" value="1"/>
</dbReference>
<evidence type="ECO:0000256" key="1">
    <source>
        <dbReference type="ARBA" id="ARBA00001974"/>
    </source>
</evidence>
<evidence type="ECO:0000256" key="7">
    <source>
        <dbReference type="ARBA" id="ARBA00022630"/>
    </source>
</evidence>
<reference evidence="31" key="1">
    <citation type="journal article" date="2023" name="Mol. Biol. Evol.">
        <title>Third-Generation Sequencing Reveals the Adaptive Role of the Epigenome in Three Deep-Sea Polychaetes.</title>
        <authorList>
            <person name="Perez M."/>
            <person name="Aroh O."/>
            <person name="Sun Y."/>
            <person name="Lan Y."/>
            <person name="Juniper S.K."/>
            <person name="Young C.R."/>
            <person name="Angers B."/>
            <person name="Qian P.Y."/>
        </authorList>
    </citation>
    <scope>NUCLEOTIDE SEQUENCE</scope>
    <source>
        <strain evidence="31">R07B-5</strain>
    </source>
</reference>
<dbReference type="Pfam" id="PF02771">
    <property type="entry name" value="Acyl-CoA_dh_N"/>
    <property type="match status" value="1"/>
</dbReference>
<dbReference type="Gene3D" id="1.20.140.10">
    <property type="entry name" value="Butyryl-CoA Dehydrogenase, subunit A, domain 3"/>
    <property type="match status" value="1"/>
</dbReference>
<proteinExistence type="inferred from homology"/>
<keyword evidence="11" id="KW-0007">Acetylation</keyword>
<organism evidence="31 32">
    <name type="scientific">Ridgeia piscesae</name>
    <name type="common">Tubeworm</name>
    <dbReference type="NCBI Taxonomy" id="27915"/>
    <lineage>
        <taxon>Eukaryota</taxon>
        <taxon>Metazoa</taxon>
        <taxon>Spiralia</taxon>
        <taxon>Lophotrochozoa</taxon>
        <taxon>Annelida</taxon>
        <taxon>Polychaeta</taxon>
        <taxon>Sedentaria</taxon>
        <taxon>Canalipalpata</taxon>
        <taxon>Sabellida</taxon>
        <taxon>Siboglinidae</taxon>
        <taxon>Ridgeia</taxon>
    </lineage>
</organism>
<evidence type="ECO:0000256" key="26">
    <source>
        <dbReference type="ARBA" id="ARBA00051903"/>
    </source>
</evidence>
<dbReference type="InterPro" id="IPR006089">
    <property type="entry name" value="Acyl-CoA_DH_CS"/>
</dbReference>
<evidence type="ECO:0000313" key="31">
    <source>
        <dbReference type="EMBL" id="KAK2191162.1"/>
    </source>
</evidence>
<comment type="pathway">
    <text evidence="3">Lipid metabolism; mitochondrial fatty acid beta-oxidation.</text>
</comment>
<feature type="domain" description="Acyl-CoA oxidase/dehydrogenase middle" evidence="29">
    <location>
        <begin position="181"/>
        <end position="276"/>
    </location>
</feature>
<comment type="catalytic activity">
    <reaction evidence="23">
        <text>butanoyl-CoA + oxidized [electron-transfer flavoprotein] + H(+) = (2E)-butenoyl-CoA + reduced [electron-transfer flavoprotein]</text>
        <dbReference type="Rhea" id="RHEA:24004"/>
        <dbReference type="Rhea" id="RHEA-COMP:10685"/>
        <dbReference type="Rhea" id="RHEA-COMP:10686"/>
        <dbReference type="ChEBI" id="CHEBI:15378"/>
        <dbReference type="ChEBI" id="CHEBI:57332"/>
        <dbReference type="ChEBI" id="CHEBI:57371"/>
        <dbReference type="ChEBI" id="CHEBI:57692"/>
        <dbReference type="ChEBI" id="CHEBI:58307"/>
    </reaction>
    <physiologicalReaction direction="left-to-right" evidence="23">
        <dbReference type="Rhea" id="RHEA:24005"/>
    </physiologicalReaction>
</comment>
<comment type="subcellular location">
    <subcellularLocation>
        <location evidence="2">Mitochondrion matrix</location>
    </subcellularLocation>
</comment>
<keyword evidence="9" id="KW-0276">Fatty acid metabolism</keyword>
<evidence type="ECO:0000256" key="3">
    <source>
        <dbReference type="ARBA" id="ARBA00005198"/>
    </source>
</evidence>
<comment type="catalytic activity">
    <reaction evidence="22">
        <text>(2R)-2-methylbutanoyl-CoA + oxidized [electron-transfer flavoprotein] + H(+) = ethylacryloyl-CoA + reduced [electron-transfer flavoprotein]</text>
        <dbReference type="Rhea" id="RHEA:65296"/>
        <dbReference type="Rhea" id="RHEA-COMP:10685"/>
        <dbReference type="Rhea" id="RHEA-COMP:10686"/>
        <dbReference type="ChEBI" id="CHEBI:15378"/>
        <dbReference type="ChEBI" id="CHEBI:57692"/>
        <dbReference type="ChEBI" id="CHEBI:58307"/>
        <dbReference type="ChEBI" id="CHEBI:156439"/>
        <dbReference type="ChEBI" id="CHEBI:156440"/>
    </reaction>
    <physiologicalReaction direction="left-to-right" evidence="22">
        <dbReference type="Rhea" id="RHEA:65297"/>
    </physiologicalReaction>
</comment>
<comment type="similarity">
    <text evidence="4 27">Belongs to the acyl-CoA dehydrogenase family.</text>
</comment>
<dbReference type="GO" id="GO:0050660">
    <property type="term" value="F:flavin adenine dinucleotide binding"/>
    <property type="evidence" value="ECO:0007669"/>
    <property type="project" value="InterPro"/>
</dbReference>
<evidence type="ECO:0000256" key="21">
    <source>
        <dbReference type="ARBA" id="ARBA00048307"/>
    </source>
</evidence>
<dbReference type="Proteomes" id="UP001209878">
    <property type="component" value="Unassembled WGS sequence"/>
</dbReference>
<dbReference type="FunFam" id="1.10.540.10:FF:000012">
    <property type="entry name" value="Acyl-CoA dehydrogenase short/branched chain"/>
    <property type="match status" value="1"/>
</dbReference>
<evidence type="ECO:0000256" key="2">
    <source>
        <dbReference type="ARBA" id="ARBA00004305"/>
    </source>
</evidence>
<dbReference type="InterPro" id="IPR013786">
    <property type="entry name" value="AcylCoA_DH/ox_N"/>
</dbReference>
<dbReference type="CDD" id="cd01158">
    <property type="entry name" value="SCAD_SBCAD"/>
    <property type="match status" value="1"/>
</dbReference>
<keyword evidence="10" id="KW-0809">Transit peptide</keyword>
<evidence type="ECO:0000256" key="6">
    <source>
        <dbReference type="ARBA" id="ARBA00022553"/>
    </source>
</evidence>
<dbReference type="SUPFAM" id="SSF47203">
    <property type="entry name" value="Acyl-CoA dehydrogenase C-terminal domain-like"/>
    <property type="match status" value="1"/>
</dbReference>
<evidence type="ECO:0000256" key="23">
    <source>
        <dbReference type="ARBA" id="ARBA00049096"/>
    </source>
</evidence>
<evidence type="ECO:0000259" key="28">
    <source>
        <dbReference type="Pfam" id="PF00441"/>
    </source>
</evidence>
<comment type="catalytic activity">
    <reaction evidence="21">
        <text>valproyl-CoA + oxidized [electron-transfer flavoprotein] + H(+) = (2E)-2-propylpent-2-enoyl-CoA + reduced [electron-transfer flavoprotein]</text>
        <dbReference type="Rhea" id="RHEA:65344"/>
        <dbReference type="Rhea" id="RHEA-COMP:10685"/>
        <dbReference type="Rhea" id="RHEA-COMP:10686"/>
        <dbReference type="ChEBI" id="CHEBI:15378"/>
        <dbReference type="ChEBI" id="CHEBI:57692"/>
        <dbReference type="ChEBI" id="CHEBI:58307"/>
        <dbReference type="ChEBI" id="CHEBI:156457"/>
        <dbReference type="ChEBI" id="CHEBI:156458"/>
    </reaction>
    <physiologicalReaction direction="left-to-right" evidence="21">
        <dbReference type="Rhea" id="RHEA:65345"/>
    </physiologicalReaction>
</comment>
<dbReference type="InterPro" id="IPR037069">
    <property type="entry name" value="AcylCoA_DH/ox_N_sf"/>
</dbReference>
<dbReference type="FunFam" id="1.20.140.10:FF:000002">
    <property type="entry name" value="Acyl-CoA dehydrogenase short/branched chain"/>
    <property type="match status" value="1"/>
</dbReference>
<comment type="catalytic activity">
    <reaction evidence="24">
        <text>hexanoyl-CoA + oxidized [electron-transfer flavoprotein] + H(+) = (2E)-hexenoyl-CoA + reduced [electron-transfer flavoprotein]</text>
        <dbReference type="Rhea" id="RHEA:43464"/>
        <dbReference type="Rhea" id="RHEA-COMP:10685"/>
        <dbReference type="Rhea" id="RHEA-COMP:10686"/>
        <dbReference type="ChEBI" id="CHEBI:15378"/>
        <dbReference type="ChEBI" id="CHEBI:57692"/>
        <dbReference type="ChEBI" id="CHEBI:58307"/>
        <dbReference type="ChEBI" id="CHEBI:62077"/>
        <dbReference type="ChEBI" id="CHEBI:62620"/>
    </reaction>
    <physiologicalReaction direction="left-to-right" evidence="24">
        <dbReference type="Rhea" id="RHEA:43465"/>
    </physiologicalReaction>
</comment>
<comment type="subunit">
    <text evidence="5">Homotetramer.</text>
</comment>
<dbReference type="PANTHER" id="PTHR43884:SF1">
    <property type="entry name" value="SHORT_BRANCHED CHAIN SPECIFIC ACYL-COA DEHYDROGENASE, MITOCHONDRIAL"/>
    <property type="match status" value="1"/>
</dbReference>
<comment type="caution">
    <text evidence="31">The sequence shown here is derived from an EMBL/GenBank/DDBJ whole genome shotgun (WGS) entry which is preliminary data.</text>
</comment>
<keyword evidence="6" id="KW-0597">Phosphoprotein</keyword>
<evidence type="ECO:0000256" key="20">
    <source>
        <dbReference type="ARBA" id="ARBA00048235"/>
    </source>
</evidence>
<protein>
    <recommendedName>
        <fullName evidence="17">Short/branched chain specific acyl-CoA dehydrogenase, mitochondrial</fullName>
        <ecNumber evidence="16">1.3.8.5</ecNumber>
    </recommendedName>
    <alternativeName>
        <fullName evidence="19">2-methyl branched chain acyl-CoA dehydrogenase</fullName>
    </alternativeName>
    <alternativeName>
        <fullName evidence="18">2-methylbutyryl-coenzyme A dehydrogenase</fullName>
    </alternativeName>
</protein>
<evidence type="ECO:0000256" key="15">
    <source>
        <dbReference type="ARBA" id="ARBA00037895"/>
    </source>
</evidence>
<dbReference type="InterPro" id="IPR009100">
    <property type="entry name" value="AcylCoA_DH/oxidase_NM_dom_sf"/>
</dbReference>
<evidence type="ECO:0000256" key="25">
    <source>
        <dbReference type="ARBA" id="ARBA00049552"/>
    </source>
</evidence>
<dbReference type="Gene3D" id="2.40.110.10">
    <property type="entry name" value="Butyryl-CoA Dehydrogenase, subunit A, domain 2"/>
    <property type="match status" value="1"/>
</dbReference>
<evidence type="ECO:0000256" key="14">
    <source>
        <dbReference type="ARBA" id="ARBA00023128"/>
    </source>
</evidence>
<evidence type="ECO:0000256" key="24">
    <source>
        <dbReference type="ARBA" id="ARBA00049192"/>
    </source>
</evidence>
<dbReference type="Pfam" id="PF02770">
    <property type="entry name" value="Acyl-CoA_dh_M"/>
    <property type="match status" value="1"/>
</dbReference>
<dbReference type="EC" id="1.3.8.5" evidence="16"/>
<evidence type="ECO:0000256" key="27">
    <source>
        <dbReference type="RuleBase" id="RU362125"/>
    </source>
</evidence>
<keyword evidence="13" id="KW-0443">Lipid metabolism</keyword>
<keyword evidence="14" id="KW-0496">Mitochondrion</keyword>
<dbReference type="Gene3D" id="1.10.540.10">
    <property type="entry name" value="Acyl-CoA dehydrogenase/oxidase, N-terminal domain"/>
    <property type="match status" value="1"/>
</dbReference>
<evidence type="ECO:0000256" key="11">
    <source>
        <dbReference type="ARBA" id="ARBA00022990"/>
    </source>
</evidence>
<feature type="domain" description="Acyl-CoA dehydrogenase/oxidase N-terminal" evidence="30">
    <location>
        <begin position="66"/>
        <end position="176"/>
    </location>
</feature>
<dbReference type="GO" id="GO:0005759">
    <property type="term" value="C:mitochondrial matrix"/>
    <property type="evidence" value="ECO:0007669"/>
    <property type="project" value="UniProtKB-SubCell"/>
</dbReference>
<dbReference type="InterPro" id="IPR046373">
    <property type="entry name" value="Acyl-CoA_Oxase/DH_mid-dom_sf"/>
</dbReference>
<dbReference type="PANTHER" id="PTHR43884">
    <property type="entry name" value="ACYL-COA DEHYDROGENASE"/>
    <property type="match status" value="1"/>
</dbReference>
<dbReference type="PROSITE" id="PS00072">
    <property type="entry name" value="ACYL_COA_DH_1"/>
    <property type="match status" value="1"/>
</dbReference>
<evidence type="ECO:0000256" key="18">
    <source>
        <dbReference type="ARBA" id="ARBA00041537"/>
    </source>
</evidence>
<dbReference type="Pfam" id="PF00441">
    <property type="entry name" value="Acyl-CoA_dh_1"/>
    <property type="match status" value="1"/>
</dbReference>
<name>A0AAD9PAT1_RIDPI</name>
<evidence type="ECO:0000256" key="5">
    <source>
        <dbReference type="ARBA" id="ARBA00011881"/>
    </source>
</evidence>
<dbReference type="InterPro" id="IPR006091">
    <property type="entry name" value="Acyl-CoA_Oxase/DH_mid-dom"/>
</dbReference>
<evidence type="ECO:0000259" key="29">
    <source>
        <dbReference type="Pfam" id="PF02770"/>
    </source>
</evidence>
<comment type="catalytic activity">
    <reaction evidence="20">
        <text>2-methylbutanoyl-CoA + oxidized [electron-transfer flavoprotein] + H(+) = (2E)-2-methylbut-2-enoyl-CoA + reduced [electron-transfer flavoprotein]</text>
        <dbReference type="Rhea" id="RHEA:43780"/>
        <dbReference type="Rhea" id="RHEA-COMP:10685"/>
        <dbReference type="Rhea" id="RHEA-COMP:10686"/>
        <dbReference type="ChEBI" id="CHEBI:15378"/>
        <dbReference type="ChEBI" id="CHEBI:57336"/>
        <dbReference type="ChEBI" id="CHEBI:57337"/>
        <dbReference type="ChEBI" id="CHEBI:57692"/>
        <dbReference type="ChEBI" id="CHEBI:58307"/>
        <dbReference type="EC" id="1.3.8.5"/>
    </reaction>
    <physiologicalReaction direction="left-to-right" evidence="20">
        <dbReference type="Rhea" id="RHEA:43781"/>
    </physiologicalReaction>
</comment>
<evidence type="ECO:0000256" key="17">
    <source>
        <dbReference type="ARBA" id="ARBA00039850"/>
    </source>
</evidence>
<evidence type="ECO:0000256" key="12">
    <source>
        <dbReference type="ARBA" id="ARBA00023002"/>
    </source>
</evidence>
<evidence type="ECO:0000256" key="8">
    <source>
        <dbReference type="ARBA" id="ARBA00022827"/>
    </source>
</evidence>
<evidence type="ECO:0000256" key="10">
    <source>
        <dbReference type="ARBA" id="ARBA00022946"/>
    </source>
</evidence>
<comment type="pathway">
    <text evidence="15">Amino-acid degradation; L-isoleucine degradation.</text>
</comment>
<dbReference type="SUPFAM" id="SSF56645">
    <property type="entry name" value="Acyl-CoA dehydrogenase NM domain-like"/>
    <property type="match status" value="1"/>
</dbReference>
<evidence type="ECO:0000259" key="30">
    <source>
        <dbReference type="Pfam" id="PF02771"/>
    </source>
</evidence>
<dbReference type="GO" id="GO:0006631">
    <property type="term" value="P:fatty acid metabolic process"/>
    <property type="evidence" value="ECO:0007669"/>
    <property type="project" value="UniProtKB-KW"/>
</dbReference>
<comment type="cofactor">
    <cofactor evidence="1 27">
        <name>FAD</name>
        <dbReference type="ChEBI" id="CHEBI:57692"/>
    </cofactor>
</comment>
<accession>A0AAD9PAT1</accession>
<evidence type="ECO:0000256" key="22">
    <source>
        <dbReference type="ARBA" id="ARBA00048592"/>
    </source>
</evidence>
<dbReference type="EMBL" id="JAODUO010000058">
    <property type="protein sequence ID" value="KAK2191162.1"/>
    <property type="molecule type" value="Genomic_DNA"/>
</dbReference>
<keyword evidence="7 27" id="KW-0285">Flavoprotein</keyword>
<feature type="domain" description="Acyl-CoA dehydrogenase/oxidase C-terminal" evidence="28">
    <location>
        <begin position="288"/>
        <end position="435"/>
    </location>
</feature>
<evidence type="ECO:0000313" key="32">
    <source>
        <dbReference type="Proteomes" id="UP001209878"/>
    </source>
</evidence>
<sequence length="445" mass="49034">MFHRSTSVVGRLISTSVSCRCTTWPRLTALFHKYSLVAPAGGAVRQFSWSSTRLSMSTTRPLTALTDEEQMMKTSVTKFAKEVVAPLVKEMDETSHMPSSLIKDLFEHGFMGVEIDDKHGGVGSTFFVTNIVIEELAKVDMAVSVLVDVQNTLINMLITRYGTPDQQDMYLPQLATSMVGSFCLSEPSSGSDAFALKTTATRHGDHYVLNGEKMWISNAEHAGIFLVMANVDPSQGYRGITCFLVDNDSAGLTIGKHEDKLGIRASSTCAVHFENVKVPEHNILGEVGMGYKYAIGMLNEGRIGIGSQLVGMAQGCLDNTLPYLLERKQFNKRIWDFQAMQHTVAELGTQIEAARLLVYNAARRKEAGLDFVKEAAMAKFYAAEVACVTTRKCVELVGGVGISKQFPVEKYYRDCVVGTIYEGTRNMQLNTIAKIMEHETINSTN</sequence>
<evidence type="ECO:0000256" key="13">
    <source>
        <dbReference type="ARBA" id="ARBA00023098"/>
    </source>
</evidence>
<evidence type="ECO:0000256" key="9">
    <source>
        <dbReference type="ARBA" id="ARBA00022832"/>
    </source>
</evidence>
<gene>
    <name evidence="31" type="ORF">NP493_58g05029</name>
</gene>
<evidence type="ECO:0000256" key="19">
    <source>
        <dbReference type="ARBA" id="ARBA00042821"/>
    </source>
</evidence>
<keyword evidence="32" id="KW-1185">Reference proteome</keyword>
<dbReference type="GO" id="GO:0046395">
    <property type="term" value="P:carboxylic acid catabolic process"/>
    <property type="evidence" value="ECO:0007669"/>
    <property type="project" value="UniProtKB-ARBA"/>
</dbReference>
<dbReference type="AlphaFoldDB" id="A0AAD9PAT1"/>
<comment type="catalytic activity">
    <reaction evidence="25">
        <text>(2S)-2-methylbutanoyl-CoA + oxidized [electron-transfer flavoprotein] + H(+) = (2E)-2-methylbut-2-enoyl-CoA + reduced [electron-transfer flavoprotein]</text>
        <dbReference type="Rhea" id="RHEA:48256"/>
        <dbReference type="Rhea" id="RHEA-COMP:10685"/>
        <dbReference type="Rhea" id="RHEA-COMP:10686"/>
        <dbReference type="ChEBI" id="CHEBI:15378"/>
        <dbReference type="ChEBI" id="CHEBI:57337"/>
        <dbReference type="ChEBI" id="CHEBI:57692"/>
        <dbReference type="ChEBI" id="CHEBI:58307"/>
        <dbReference type="ChEBI" id="CHEBI:88166"/>
    </reaction>
    <physiologicalReaction direction="left-to-right" evidence="25">
        <dbReference type="Rhea" id="RHEA:48257"/>
    </physiologicalReaction>
</comment>
<comment type="catalytic activity">
    <reaction evidence="26">
        <text>2-methylpropanoyl-CoA + oxidized [electron-transfer flavoprotein] + H(+) = 2-methylpropenoyl-CoA + reduced [electron-transfer flavoprotein]</text>
        <dbReference type="Rhea" id="RHEA:44180"/>
        <dbReference type="Rhea" id="RHEA-COMP:10685"/>
        <dbReference type="Rhea" id="RHEA-COMP:10686"/>
        <dbReference type="ChEBI" id="CHEBI:15378"/>
        <dbReference type="ChEBI" id="CHEBI:57338"/>
        <dbReference type="ChEBI" id="CHEBI:57692"/>
        <dbReference type="ChEBI" id="CHEBI:58307"/>
        <dbReference type="ChEBI" id="CHEBI:62500"/>
    </reaction>
    <physiologicalReaction direction="left-to-right" evidence="26">
        <dbReference type="Rhea" id="RHEA:44181"/>
    </physiologicalReaction>
</comment>
<evidence type="ECO:0000256" key="16">
    <source>
        <dbReference type="ARBA" id="ARBA00039036"/>
    </source>
</evidence>
<dbReference type="InterPro" id="IPR036250">
    <property type="entry name" value="AcylCo_DH-like_C"/>
</dbReference>
<dbReference type="InterPro" id="IPR009075">
    <property type="entry name" value="AcylCo_DH/oxidase_C"/>
</dbReference>